<gene>
    <name evidence="1" type="ORF">OG308_22125</name>
</gene>
<proteinExistence type="predicted"/>
<name>A0ABZ1N294_9NOCA</name>
<accession>A0ABZ1N294</accession>
<dbReference type="RefSeq" id="WP_357363366.1">
    <property type="nucleotide sequence ID" value="NZ_CP109527.1"/>
</dbReference>
<dbReference type="EMBL" id="CP109527">
    <property type="protein sequence ID" value="WTY34025.1"/>
    <property type="molecule type" value="Genomic_DNA"/>
</dbReference>
<reference evidence="1 2" key="1">
    <citation type="submission" date="2022-10" db="EMBL/GenBank/DDBJ databases">
        <title>The complete genomes of actinobacterial strains from the NBC collection.</title>
        <authorList>
            <person name="Joergensen T.S."/>
            <person name="Alvarez Arevalo M."/>
            <person name="Sterndorff E.B."/>
            <person name="Faurdal D."/>
            <person name="Vuksanovic O."/>
            <person name="Mourched A.-S."/>
            <person name="Charusanti P."/>
            <person name="Shaw S."/>
            <person name="Blin K."/>
            <person name="Weber T."/>
        </authorList>
    </citation>
    <scope>NUCLEOTIDE SEQUENCE [LARGE SCALE GENOMIC DNA]</scope>
    <source>
        <strain evidence="1 2">NBC_01413</strain>
    </source>
</reference>
<sequence length="61" mass="6680">MQPTMPSNVERGQRGQCARVLADAFTDDAICNELRPRSTRRAGSALLAPVAWTPGDRVVLR</sequence>
<evidence type="ECO:0000313" key="1">
    <source>
        <dbReference type="EMBL" id="WTY34025.1"/>
    </source>
</evidence>
<keyword evidence="2" id="KW-1185">Reference proteome</keyword>
<protein>
    <submittedName>
        <fullName evidence="1">Uncharacterized protein</fullName>
    </submittedName>
</protein>
<dbReference type="Proteomes" id="UP001621418">
    <property type="component" value="Chromosome"/>
</dbReference>
<evidence type="ECO:0000313" key="2">
    <source>
        <dbReference type="Proteomes" id="UP001621418"/>
    </source>
</evidence>
<organism evidence="1 2">
    <name type="scientific">Nocardia salmonicida</name>
    <dbReference type="NCBI Taxonomy" id="53431"/>
    <lineage>
        <taxon>Bacteria</taxon>
        <taxon>Bacillati</taxon>
        <taxon>Actinomycetota</taxon>
        <taxon>Actinomycetes</taxon>
        <taxon>Mycobacteriales</taxon>
        <taxon>Nocardiaceae</taxon>
        <taxon>Nocardia</taxon>
    </lineage>
</organism>